<dbReference type="NCBIfam" id="NF006625">
    <property type="entry name" value="PRK09194.1"/>
    <property type="match status" value="1"/>
</dbReference>
<keyword evidence="8 12" id="KW-0030">Aminoacyl-tRNA synthetase</keyword>
<dbReference type="GO" id="GO:0006433">
    <property type="term" value="P:prolyl-tRNA aminoacylation"/>
    <property type="evidence" value="ECO:0007669"/>
    <property type="project" value="UniProtKB-UniRule"/>
</dbReference>
<keyword evidence="4 12" id="KW-0436">Ligase</keyword>
<dbReference type="InterPro" id="IPR002316">
    <property type="entry name" value="Pro-tRNA-ligase_IIa"/>
</dbReference>
<dbReference type="SUPFAM" id="SSF55681">
    <property type="entry name" value="Class II aaRS and biotin synthetases"/>
    <property type="match status" value="1"/>
</dbReference>
<comment type="similarity">
    <text evidence="11 12">Belongs to the class-II aminoacyl-tRNA synthetase family. ProS type 1 subfamily.</text>
</comment>
<dbReference type="EMBL" id="DVOD01000043">
    <property type="protein sequence ID" value="HIU92603.1"/>
    <property type="molecule type" value="Genomic_DNA"/>
</dbReference>
<proteinExistence type="inferred from homology"/>
<dbReference type="SUPFAM" id="SSF55826">
    <property type="entry name" value="YbaK/ProRS associated domain"/>
    <property type="match status" value="1"/>
</dbReference>
<dbReference type="FunFam" id="3.40.50.800:FF:000011">
    <property type="entry name" value="Proline--tRNA ligase"/>
    <property type="match status" value="1"/>
</dbReference>
<dbReference type="Pfam" id="PF04073">
    <property type="entry name" value="tRNA_edit"/>
    <property type="match status" value="1"/>
</dbReference>
<sequence length="588" mass="66179">MKMSRLFVQTLREFPSDAEVISHKLLVRAGYIRKLAQGVYNYMPLMWRVLKKVENIVREEMDAAGAQEMLMPFVQPEELWQESGRWNVYGKELMRLKDRHGRGMCLGPTHEEVITSVAREGIKSYKQLPVNLYQIQSKFRDEVRPRYGLLRGREFIMKDAYSFDSSQEGLEKSYADMAKAYYKIFERCGLETKAVQSDSGAIGGAVSHEYMVLIDDTENNAGENDVFFCKNKNCGYAANANHAVSVLEPAEVDGTKYFSEFKKVDTPNTTTIEELAEFLKIPQTIILKSMIYVADNKIVMALIRADKTFEETKVMNAVGANEIRSAAPSELEAIFGASKGFVGPKDIEQVKIPEDYEGDKITVVADLTAKEMKNFVIGANETDKHFVGVNLSDFAQPIFADIRLVEKGEKCPDCGEPLYVTKGIEVGNIFQLGTKYSKAMNAVYLDENGKTQPFIMGCYGIGISRTAAAAVERHHDEHGIKWPVSIAPYHVDIVPVNIQDELQMKVANELYEKLSNAGVEVVLDDRDERAGVKFKDSELIGFPYRITVGKTINDGLVEFKVRETGESETLKPEEAFEKVTEILKPYIK</sequence>
<organism evidence="14 15">
    <name type="scientific">Candidatus Limenecus avicola</name>
    <dbReference type="NCBI Taxonomy" id="2840847"/>
    <lineage>
        <taxon>Bacteria</taxon>
        <taxon>Bacillati</taxon>
        <taxon>Bacillota</taxon>
        <taxon>Clostridia</taxon>
        <taxon>Eubacteriales</taxon>
        <taxon>Clostridiaceae</taxon>
        <taxon>Clostridiaceae incertae sedis</taxon>
        <taxon>Candidatus Limenecus</taxon>
    </lineage>
</organism>
<dbReference type="InterPro" id="IPR033730">
    <property type="entry name" value="ProRS_core_prok"/>
</dbReference>
<keyword evidence="6 12" id="KW-0067">ATP-binding</keyword>
<dbReference type="AlphaFoldDB" id="A0A9D1SR12"/>
<dbReference type="InterPro" id="IPR006195">
    <property type="entry name" value="aa-tRNA-synth_II"/>
</dbReference>
<evidence type="ECO:0000256" key="6">
    <source>
        <dbReference type="ARBA" id="ARBA00022840"/>
    </source>
</evidence>
<dbReference type="InterPro" id="IPR002314">
    <property type="entry name" value="aa-tRNA-synt_IIb"/>
</dbReference>
<evidence type="ECO:0000256" key="5">
    <source>
        <dbReference type="ARBA" id="ARBA00022741"/>
    </source>
</evidence>
<dbReference type="SUPFAM" id="SSF52954">
    <property type="entry name" value="Class II aaRS ABD-related"/>
    <property type="match status" value="1"/>
</dbReference>
<accession>A0A9D1SR12</accession>
<evidence type="ECO:0000256" key="8">
    <source>
        <dbReference type="ARBA" id="ARBA00023146"/>
    </source>
</evidence>
<evidence type="ECO:0000256" key="10">
    <source>
        <dbReference type="ARBA" id="ARBA00053664"/>
    </source>
</evidence>
<dbReference type="GO" id="GO:0004827">
    <property type="term" value="F:proline-tRNA ligase activity"/>
    <property type="evidence" value="ECO:0007669"/>
    <property type="project" value="UniProtKB-UniRule"/>
</dbReference>
<protein>
    <recommendedName>
        <fullName evidence="12">Proline--tRNA ligase</fullName>
        <ecNumber evidence="12">6.1.1.15</ecNumber>
    </recommendedName>
    <alternativeName>
        <fullName evidence="12">Prolyl-tRNA synthetase</fullName>
        <shortName evidence="12">ProRS</shortName>
    </alternativeName>
</protein>
<dbReference type="PRINTS" id="PR01046">
    <property type="entry name" value="TRNASYNTHPRO"/>
</dbReference>
<feature type="domain" description="Aminoacyl-transfer RNA synthetases class-II family profile" evidence="13">
    <location>
        <begin position="33"/>
        <end position="483"/>
    </location>
</feature>
<dbReference type="GO" id="GO:0002161">
    <property type="term" value="F:aminoacyl-tRNA deacylase activity"/>
    <property type="evidence" value="ECO:0007669"/>
    <property type="project" value="InterPro"/>
</dbReference>
<evidence type="ECO:0000313" key="14">
    <source>
        <dbReference type="EMBL" id="HIU92603.1"/>
    </source>
</evidence>
<comment type="catalytic activity">
    <reaction evidence="9 12">
        <text>tRNA(Pro) + L-proline + ATP = L-prolyl-tRNA(Pro) + AMP + diphosphate</text>
        <dbReference type="Rhea" id="RHEA:14305"/>
        <dbReference type="Rhea" id="RHEA-COMP:9700"/>
        <dbReference type="Rhea" id="RHEA-COMP:9702"/>
        <dbReference type="ChEBI" id="CHEBI:30616"/>
        <dbReference type="ChEBI" id="CHEBI:33019"/>
        <dbReference type="ChEBI" id="CHEBI:60039"/>
        <dbReference type="ChEBI" id="CHEBI:78442"/>
        <dbReference type="ChEBI" id="CHEBI:78532"/>
        <dbReference type="ChEBI" id="CHEBI:456215"/>
        <dbReference type="EC" id="6.1.1.15"/>
    </reaction>
</comment>
<evidence type="ECO:0000256" key="12">
    <source>
        <dbReference type="HAMAP-Rule" id="MF_01569"/>
    </source>
</evidence>
<dbReference type="Gene3D" id="3.30.930.10">
    <property type="entry name" value="Bira Bifunctional Protein, Domain 2"/>
    <property type="match status" value="2"/>
</dbReference>
<reference evidence="14" key="1">
    <citation type="submission" date="2020-10" db="EMBL/GenBank/DDBJ databases">
        <authorList>
            <person name="Gilroy R."/>
        </authorList>
    </citation>
    <scope>NUCLEOTIDE SEQUENCE</scope>
    <source>
        <strain evidence="14">CHK154-7741</strain>
    </source>
</reference>
<evidence type="ECO:0000313" key="15">
    <source>
        <dbReference type="Proteomes" id="UP000886748"/>
    </source>
</evidence>
<dbReference type="InterPro" id="IPR044140">
    <property type="entry name" value="ProRS_anticodon_short"/>
</dbReference>
<dbReference type="Pfam" id="PF00587">
    <property type="entry name" value="tRNA-synt_2b"/>
    <property type="match status" value="1"/>
</dbReference>
<dbReference type="CDD" id="cd00861">
    <property type="entry name" value="ProRS_anticodon_short"/>
    <property type="match status" value="1"/>
</dbReference>
<dbReference type="Proteomes" id="UP000886748">
    <property type="component" value="Unassembled WGS sequence"/>
</dbReference>
<evidence type="ECO:0000256" key="4">
    <source>
        <dbReference type="ARBA" id="ARBA00022598"/>
    </source>
</evidence>
<dbReference type="InterPro" id="IPR036754">
    <property type="entry name" value="YbaK/aa-tRNA-synt-asso_dom_sf"/>
</dbReference>
<name>A0A9D1SR12_9CLOT</name>
<dbReference type="GO" id="GO:0005524">
    <property type="term" value="F:ATP binding"/>
    <property type="evidence" value="ECO:0007669"/>
    <property type="project" value="UniProtKB-UniRule"/>
</dbReference>
<dbReference type="InterPro" id="IPR004154">
    <property type="entry name" value="Anticodon-bd"/>
</dbReference>
<dbReference type="CDD" id="cd00779">
    <property type="entry name" value="ProRS_core_prok"/>
    <property type="match status" value="1"/>
</dbReference>
<keyword evidence="3 12" id="KW-0963">Cytoplasm</keyword>
<comment type="subunit">
    <text evidence="2 12">Homodimer.</text>
</comment>
<dbReference type="GO" id="GO:0005829">
    <property type="term" value="C:cytosol"/>
    <property type="evidence" value="ECO:0007669"/>
    <property type="project" value="TreeGrafter"/>
</dbReference>
<dbReference type="EC" id="6.1.1.15" evidence="12"/>
<dbReference type="InterPro" id="IPR050062">
    <property type="entry name" value="Pro-tRNA_synthetase"/>
</dbReference>
<dbReference type="HAMAP" id="MF_01569">
    <property type="entry name" value="Pro_tRNA_synth_type1"/>
    <property type="match status" value="1"/>
</dbReference>
<reference evidence="14" key="2">
    <citation type="journal article" date="2021" name="PeerJ">
        <title>Extensive microbial diversity within the chicken gut microbiome revealed by metagenomics and culture.</title>
        <authorList>
            <person name="Gilroy R."/>
            <person name="Ravi A."/>
            <person name="Getino M."/>
            <person name="Pursley I."/>
            <person name="Horton D.L."/>
            <person name="Alikhan N.F."/>
            <person name="Baker D."/>
            <person name="Gharbi K."/>
            <person name="Hall N."/>
            <person name="Watson M."/>
            <person name="Adriaenssens E.M."/>
            <person name="Foster-Nyarko E."/>
            <person name="Jarju S."/>
            <person name="Secka A."/>
            <person name="Antonio M."/>
            <person name="Oren A."/>
            <person name="Chaudhuri R.R."/>
            <person name="La Ragione R."/>
            <person name="Hildebrand F."/>
            <person name="Pallen M.J."/>
        </authorList>
    </citation>
    <scope>NUCLEOTIDE SEQUENCE</scope>
    <source>
        <strain evidence="14">CHK154-7741</strain>
    </source>
</reference>
<dbReference type="CDD" id="cd04334">
    <property type="entry name" value="ProRS-INS"/>
    <property type="match status" value="1"/>
</dbReference>
<dbReference type="FunFam" id="3.30.930.10:FF:000066">
    <property type="entry name" value="Proline--tRNA ligase"/>
    <property type="match status" value="1"/>
</dbReference>
<comment type="function">
    <text evidence="10 12">Catalyzes the attachment of proline to tRNA(Pro) in a two-step reaction: proline is first activated by ATP to form Pro-AMP and then transferred to the acceptor end of tRNA(Pro). As ProRS can inadvertently accommodate and process non-cognate amino acids such as alanine and cysteine, to avoid such errors it has two additional distinct editing activities against alanine. One activity is designated as 'pretransfer' editing and involves the tRNA(Pro)-independent hydrolysis of activated Ala-AMP. The other activity is designated 'posttransfer' editing and involves deacylation of mischarged Ala-tRNA(Pro). The misacylated Cys-tRNA(Pro) is not edited by ProRS.</text>
</comment>
<dbReference type="PANTHER" id="PTHR42753:SF2">
    <property type="entry name" value="PROLINE--TRNA LIGASE"/>
    <property type="match status" value="1"/>
</dbReference>
<dbReference type="InterPro" id="IPR036621">
    <property type="entry name" value="Anticodon-bd_dom_sf"/>
</dbReference>
<dbReference type="Pfam" id="PF03129">
    <property type="entry name" value="HGTP_anticodon"/>
    <property type="match status" value="1"/>
</dbReference>
<gene>
    <name evidence="12" type="primary">proS</name>
    <name evidence="14" type="ORF">IAD26_05650</name>
</gene>
<evidence type="ECO:0000256" key="7">
    <source>
        <dbReference type="ARBA" id="ARBA00022917"/>
    </source>
</evidence>
<dbReference type="Gene3D" id="3.40.50.800">
    <property type="entry name" value="Anticodon-binding domain"/>
    <property type="match status" value="1"/>
</dbReference>
<comment type="caution">
    <text evidence="14">The sequence shown here is derived from an EMBL/GenBank/DDBJ whole genome shotgun (WGS) entry which is preliminary data.</text>
</comment>
<evidence type="ECO:0000256" key="11">
    <source>
        <dbReference type="ARBA" id="ARBA00060755"/>
    </source>
</evidence>
<dbReference type="GO" id="GO:0140096">
    <property type="term" value="F:catalytic activity, acting on a protein"/>
    <property type="evidence" value="ECO:0007669"/>
    <property type="project" value="UniProtKB-ARBA"/>
</dbReference>
<dbReference type="PROSITE" id="PS50862">
    <property type="entry name" value="AA_TRNA_LIGASE_II"/>
    <property type="match status" value="1"/>
</dbReference>
<comment type="domain">
    <text evidence="12">Consists of three domains: the N-terminal catalytic domain, the editing domain and the C-terminal anticodon-binding domain.</text>
</comment>
<evidence type="ECO:0000256" key="9">
    <source>
        <dbReference type="ARBA" id="ARBA00047671"/>
    </source>
</evidence>
<comment type="subcellular location">
    <subcellularLocation>
        <location evidence="1 12">Cytoplasm</location>
    </subcellularLocation>
</comment>
<evidence type="ECO:0000256" key="1">
    <source>
        <dbReference type="ARBA" id="ARBA00004496"/>
    </source>
</evidence>
<dbReference type="InterPro" id="IPR004500">
    <property type="entry name" value="Pro-tRNA-synth_IIa_bac-type"/>
</dbReference>
<evidence type="ECO:0000259" key="13">
    <source>
        <dbReference type="PROSITE" id="PS50862"/>
    </source>
</evidence>
<dbReference type="InterPro" id="IPR023717">
    <property type="entry name" value="Pro-tRNA-Synthase_IIa_type1"/>
</dbReference>
<dbReference type="PANTHER" id="PTHR42753">
    <property type="entry name" value="MITOCHONDRIAL RIBOSOME PROTEIN L39/PROLYL-TRNA LIGASE FAMILY MEMBER"/>
    <property type="match status" value="1"/>
</dbReference>
<evidence type="ECO:0000256" key="2">
    <source>
        <dbReference type="ARBA" id="ARBA00011738"/>
    </source>
</evidence>
<dbReference type="FunFam" id="3.30.930.10:FF:000065">
    <property type="entry name" value="Proline--tRNA ligase"/>
    <property type="match status" value="1"/>
</dbReference>
<dbReference type="InterPro" id="IPR045864">
    <property type="entry name" value="aa-tRNA-synth_II/BPL/LPL"/>
</dbReference>
<keyword evidence="5 12" id="KW-0547">Nucleotide-binding</keyword>
<dbReference type="InterPro" id="IPR007214">
    <property type="entry name" value="YbaK/aa-tRNA-synth-assoc-dom"/>
</dbReference>
<keyword evidence="7 12" id="KW-0648">Protein biosynthesis</keyword>
<dbReference type="NCBIfam" id="TIGR00409">
    <property type="entry name" value="proS_fam_II"/>
    <property type="match status" value="1"/>
</dbReference>
<dbReference type="GO" id="GO:0016740">
    <property type="term" value="F:transferase activity"/>
    <property type="evidence" value="ECO:0007669"/>
    <property type="project" value="UniProtKB-ARBA"/>
</dbReference>
<evidence type="ECO:0000256" key="3">
    <source>
        <dbReference type="ARBA" id="ARBA00022490"/>
    </source>
</evidence>